<organism evidence="2 3">
    <name type="scientific">Acidisphaera rubrifaciens HS-AP3</name>
    <dbReference type="NCBI Taxonomy" id="1231350"/>
    <lineage>
        <taxon>Bacteria</taxon>
        <taxon>Pseudomonadati</taxon>
        <taxon>Pseudomonadota</taxon>
        <taxon>Alphaproteobacteria</taxon>
        <taxon>Acetobacterales</taxon>
        <taxon>Acetobacteraceae</taxon>
        <taxon>Acidisphaera</taxon>
    </lineage>
</organism>
<dbReference type="InterPro" id="IPR037401">
    <property type="entry name" value="SnoaL-like"/>
</dbReference>
<dbReference type="Gene3D" id="3.10.450.50">
    <property type="match status" value="1"/>
</dbReference>
<protein>
    <recommendedName>
        <fullName evidence="1">SnoaL-like domain-containing protein</fullName>
    </recommendedName>
</protein>
<evidence type="ECO:0000259" key="1">
    <source>
        <dbReference type="Pfam" id="PF12680"/>
    </source>
</evidence>
<dbReference type="OrthoDB" id="7269879at2"/>
<dbReference type="EMBL" id="BANB01000088">
    <property type="protein sequence ID" value="GAN76379.1"/>
    <property type="molecule type" value="Genomic_DNA"/>
</dbReference>
<sequence>MRTPLEIVQELYAKLTAGDAGGALALMSDDIEWITMMDYTVDGRGPQKVLEGMLLPAMREWEPYTLTPHEFICDGEKVVSVGRFKGTNRATGKQVEVDYSHIWEVRRGKIVRHRQFIDTGKIEPARRPG</sequence>
<dbReference type="PANTHER" id="PTHR41252">
    <property type="entry name" value="BLR2505 PROTEIN"/>
    <property type="match status" value="1"/>
</dbReference>
<name>A0A0D6P673_9PROT</name>
<dbReference type="RefSeq" id="WP_048860184.1">
    <property type="nucleotide sequence ID" value="NZ_BANB01000088.1"/>
</dbReference>
<dbReference type="SUPFAM" id="SSF54427">
    <property type="entry name" value="NTF2-like"/>
    <property type="match status" value="1"/>
</dbReference>
<evidence type="ECO:0000313" key="3">
    <source>
        <dbReference type="Proteomes" id="UP000032680"/>
    </source>
</evidence>
<dbReference type="AlphaFoldDB" id="A0A0D6P673"/>
<feature type="domain" description="SnoaL-like" evidence="1">
    <location>
        <begin position="8"/>
        <end position="113"/>
    </location>
</feature>
<accession>A0A0D6P673</accession>
<dbReference type="Pfam" id="PF12680">
    <property type="entry name" value="SnoaL_2"/>
    <property type="match status" value="1"/>
</dbReference>
<keyword evidence="3" id="KW-1185">Reference proteome</keyword>
<proteinExistence type="predicted"/>
<dbReference type="InterPro" id="IPR032710">
    <property type="entry name" value="NTF2-like_dom_sf"/>
</dbReference>
<comment type="caution">
    <text evidence="2">The sequence shown here is derived from an EMBL/GenBank/DDBJ whole genome shotgun (WGS) entry which is preliminary data.</text>
</comment>
<reference evidence="2 3" key="1">
    <citation type="submission" date="2012-11" db="EMBL/GenBank/DDBJ databases">
        <title>Whole genome sequence of Acidisphaera rubrifaciens HS-AP3.</title>
        <authorList>
            <person name="Azuma Y."/>
            <person name="Higashiura N."/>
            <person name="Hirakawa H."/>
            <person name="Matsushita K."/>
        </authorList>
    </citation>
    <scope>NUCLEOTIDE SEQUENCE [LARGE SCALE GENOMIC DNA]</scope>
    <source>
        <strain evidence="2 3">HS-AP3</strain>
    </source>
</reference>
<gene>
    <name evidence="2" type="ORF">Asru_0088_02</name>
</gene>
<evidence type="ECO:0000313" key="2">
    <source>
        <dbReference type="EMBL" id="GAN76379.1"/>
    </source>
</evidence>
<dbReference type="PANTHER" id="PTHR41252:SF1">
    <property type="entry name" value="BLR2505 PROTEIN"/>
    <property type="match status" value="1"/>
</dbReference>
<dbReference type="Proteomes" id="UP000032680">
    <property type="component" value="Unassembled WGS sequence"/>
</dbReference>